<dbReference type="GO" id="GO:0045292">
    <property type="term" value="P:mRNA cis splicing, via spliceosome"/>
    <property type="evidence" value="ECO:0007669"/>
    <property type="project" value="TreeGrafter"/>
</dbReference>
<accession>A0A328D4Q3</accession>
<dbReference type="InterPro" id="IPR002885">
    <property type="entry name" value="PPR_rpt"/>
</dbReference>
<dbReference type="EMBL" id="NQVE01000195">
    <property type="protein sequence ID" value="RAL40100.1"/>
    <property type="molecule type" value="Genomic_DNA"/>
</dbReference>
<dbReference type="InterPro" id="IPR052500">
    <property type="entry name" value="Chloro/Mito_RNA_Process"/>
</dbReference>
<gene>
    <name evidence="3" type="ORF">DM860_008240</name>
</gene>
<evidence type="ECO:0000313" key="4">
    <source>
        <dbReference type="Proteomes" id="UP000249390"/>
    </source>
</evidence>
<dbReference type="AlphaFoldDB" id="A0A328D4Q3"/>
<dbReference type="GO" id="GO:0000373">
    <property type="term" value="P:Group II intron splicing"/>
    <property type="evidence" value="ECO:0007669"/>
    <property type="project" value="TreeGrafter"/>
</dbReference>
<organism evidence="3 4">
    <name type="scientific">Cuscuta australis</name>
    <dbReference type="NCBI Taxonomy" id="267555"/>
    <lineage>
        <taxon>Eukaryota</taxon>
        <taxon>Viridiplantae</taxon>
        <taxon>Streptophyta</taxon>
        <taxon>Embryophyta</taxon>
        <taxon>Tracheophyta</taxon>
        <taxon>Spermatophyta</taxon>
        <taxon>Magnoliopsida</taxon>
        <taxon>eudicotyledons</taxon>
        <taxon>Gunneridae</taxon>
        <taxon>Pentapetalae</taxon>
        <taxon>asterids</taxon>
        <taxon>lamiids</taxon>
        <taxon>Solanales</taxon>
        <taxon>Convolvulaceae</taxon>
        <taxon>Cuscuteae</taxon>
        <taxon>Cuscuta</taxon>
        <taxon>Cuscuta subgen. Grammica</taxon>
        <taxon>Cuscuta sect. Cleistogrammica</taxon>
    </lineage>
</organism>
<dbReference type="InterPro" id="IPR011990">
    <property type="entry name" value="TPR-like_helical_dom_sf"/>
</dbReference>
<evidence type="ECO:0000256" key="2">
    <source>
        <dbReference type="PROSITE-ProRule" id="PRU00708"/>
    </source>
</evidence>
<dbReference type="SUPFAM" id="SSF81901">
    <property type="entry name" value="HCP-like"/>
    <property type="match status" value="1"/>
</dbReference>
<comment type="caution">
    <text evidence="3">The sequence shown here is derived from an EMBL/GenBank/DDBJ whole genome shotgun (WGS) entry which is preliminary data.</text>
</comment>
<dbReference type="PROSITE" id="PS51375">
    <property type="entry name" value="PPR"/>
    <property type="match status" value="1"/>
</dbReference>
<dbReference type="Pfam" id="PF01535">
    <property type="entry name" value="PPR"/>
    <property type="match status" value="3"/>
</dbReference>
<dbReference type="Proteomes" id="UP000249390">
    <property type="component" value="Unassembled WGS sequence"/>
</dbReference>
<evidence type="ECO:0000313" key="3">
    <source>
        <dbReference type="EMBL" id="RAL40100.1"/>
    </source>
</evidence>
<reference evidence="3 4" key="1">
    <citation type="submission" date="2018-06" db="EMBL/GenBank/DDBJ databases">
        <title>The Genome of Cuscuta australis (Dodder) Provides Insight into the Evolution of Plant Parasitism.</title>
        <authorList>
            <person name="Liu H."/>
        </authorList>
    </citation>
    <scope>NUCLEOTIDE SEQUENCE [LARGE SCALE GENOMIC DNA]</scope>
    <source>
        <strain evidence="4">cv. Yunnan</strain>
        <tissue evidence="3">Vines</tissue>
    </source>
</reference>
<feature type="repeat" description="PPR" evidence="2">
    <location>
        <begin position="554"/>
        <end position="588"/>
    </location>
</feature>
<keyword evidence="1" id="KW-0677">Repeat</keyword>
<dbReference type="PANTHER" id="PTHR47539">
    <property type="entry name" value="PENTATRICOPEPTIDE REPEAT-CONTAINING PROTEIN OTP51, CHLOROPLASTIC"/>
    <property type="match status" value="1"/>
</dbReference>
<dbReference type="PANTHER" id="PTHR47539:SF1">
    <property type="entry name" value="PENTATRICOPEPTIDE REPEAT-CONTAINING PROTEIN OTP51, CHLOROPLASTIC"/>
    <property type="match status" value="1"/>
</dbReference>
<proteinExistence type="predicted"/>
<evidence type="ECO:0000256" key="1">
    <source>
        <dbReference type="ARBA" id="ARBA00022737"/>
    </source>
</evidence>
<evidence type="ECO:0008006" key="5">
    <source>
        <dbReference type="Google" id="ProtNLM"/>
    </source>
</evidence>
<dbReference type="Gene3D" id="1.25.40.10">
    <property type="entry name" value="Tetratricopeptide repeat domain"/>
    <property type="match status" value="2"/>
</dbReference>
<keyword evidence="4" id="KW-1185">Reference proteome</keyword>
<name>A0A328D4Q3_9ASTE</name>
<sequence>MYCIICGENIISHTAIHTPLIKNPNAISPNSAMRAASKFLQNVSFSVLRHSRHHSAGGGFRGLSCAASLLSRSSAASPSPLFHPRCQVYFSTCPGSASTFVEQLVCESEEPFDHEEELCRSDPSWGKFHFDSSFESTELEGFDWPAVDAKKLEDSPGQWHPSRLNWLCKELHGKKHDSLIRILDAQRGWLTQEYATYVVHRLLQIRAVHTAFMVYKWMMMQSWYQFDFNLATRVADCLGKECQFRKCREVYDDILTQGRVPDESTFHILTALYLSSSCEYLEEPFDIYRCMIQLGGYKPHLSLHNSLFEALVETKGHFCAENLERAEFVYKNMQAFGLQIHKDIFGGLIWLHSYQDSIDKDRIASLREEMCSRGIEEGTDVLESVLRACSKNGDVDEAEKTWTKLLSFSNSSPSPQACLYRMLTYANIGEHMKALEILRGMQEDICSIRTIAYRKIIEILSKAQKQELAESVMKDFINRGLGPLMPSFIHMMAMYLVSGSHEKLESTFFQSLKQCRTNQTVFSLYLQSLVEKGDIKKAGKIFDEMAENPLIGVNARCCNNILRGYLSHGEHKKAEKVIEMMRLKKFNTDSF</sequence>
<dbReference type="NCBIfam" id="TIGR00756">
    <property type="entry name" value="PPR"/>
    <property type="match status" value="2"/>
</dbReference>
<dbReference type="GO" id="GO:0048564">
    <property type="term" value="P:photosystem I assembly"/>
    <property type="evidence" value="ECO:0007669"/>
    <property type="project" value="TreeGrafter"/>
</dbReference>
<protein>
    <recommendedName>
        <fullName evidence="5">Pentacotripeptide-repeat region of PRORP domain-containing protein</fullName>
    </recommendedName>
</protein>